<comment type="similarity">
    <text evidence="2">Belongs to the LAZY family.</text>
</comment>
<dbReference type="InterPro" id="IPR044683">
    <property type="entry name" value="LAZY"/>
</dbReference>
<proteinExistence type="inferred from homology"/>
<dbReference type="GO" id="GO:0040008">
    <property type="term" value="P:regulation of growth"/>
    <property type="evidence" value="ECO:0007669"/>
    <property type="project" value="InterPro"/>
</dbReference>
<accession>A0A9R0S283</accession>
<dbReference type="GO" id="GO:0009630">
    <property type="term" value="P:gravitropism"/>
    <property type="evidence" value="ECO:0007669"/>
    <property type="project" value="InterPro"/>
</dbReference>
<dbReference type="PANTHER" id="PTHR34045">
    <property type="entry name" value="OS03G0406300 PROTEIN"/>
    <property type="match status" value="1"/>
</dbReference>
<dbReference type="Proteomes" id="UP000324705">
    <property type="component" value="Chromosome 4A"/>
</dbReference>
<evidence type="ECO:0000313" key="4">
    <source>
        <dbReference type="EMBL" id="VAH86968.1"/>
    </source>
</evidence>
<dbReference type="Gramene" id="TRITD4Av1G001950.1">
    <property type="protein sequence ID" value="TRITD4Av1G001950.1"/>
    <property type="gene ID" value="TRITD4Av1G001950"/>
</dbReference>
<dbReference type="PANTHER" id="PTHR34045:SF1">
    <property type="entry name" value="OS03G0180600 PROTEIN"/>
    <property type="match status" value="1"/>
</dbReference>
<keyword evidence="5" id="KW-1185">Reference proteome</keyword>
<keyword evidence="1" id="KW-0341">Growth regulation</keyword>
<name>A0A9R0S283_TRITD</name>
<dbReference type="OMA" id="CRETMPE"/>
<sequence length="203" mass="22360">MRDHSWVDAGLHGSHCNNRKSGFGAGWSRPAAADISGSDGLRQDDELRGDWCPAMLSIGTFGAVDGRRGELQRMQAELTLLMSAKAMATAAAEGEDDKRRHRTPKRSPCGGMVKHRSFRKFLSAAFSNFLPKPIFRGTTPGPTPAQIPCPSPHDDIPSDNWAMSEATIKSYRTAHLPWRGKAMGEEHGSKWIRTDSEYIVLEI</sequence>
<protein>
    <submittedName>
        <fullName evidence="4">Uncharacterized protein</fullName>
    </submittedName>
</protein>
<evidence type="ECO:0000256" key="1">
    <source>
        <dbReference type="ARBA" id="ARBA00022604"/>
    </source>
</evidence>
<evidence type="ECO:0000256" key="2">
    <source>
        <dbReference type="ARBA" id="ARBA00024198"/>
    </source>
</evidence>
<dbReference type="AlphaFoldDB" id="A0A9R0S283"/>
<organism evidence="4 5">
    <name type="scientific">Triticum turgidum subsp. durum</name>
    <name type="common">Durum wheat</name>
    <name type="synonym">Triticum durum</name>
    <dbReference type="NCBI Taxonomy" id="4567"/>
    <lineage>
        <taxon>Eukaryota</taxon>
        <taxon>Viridiplantae</taxon>
        <taxon>Streptophyta</taxon>
        <taxon>Embryophyta</taxon>
        <taxon>Tracheophyta</taxon>
        <taxon>Spermatophyta</taxon>
        <taxon>Magnoliopsida</taxon>
        <taxon>Liliopsida</taxon>
        <taxon>Poales</taxon>
        <taxon>Poaceae</taxon>
        <taxon>BOP clade</taxon>
        <taxon>Pooideae</taxon>
        <taxon>Triticodae</taxon>
        <taxon>Triticeae</taxon>
        <taxon>Triticinae</taxon>
        <taxon>Triticum</taxon>
    </lineage>
</organism>
<reference evidence="4 5" key="1">
    <citation type="submission" date="2017-09" db="EMBL/GenBank/DDBJ databases">
        <authorList>
            <consortium name="International Durum Wheat Genome Sequencing Consortium (IDWGSC)"/>
            <person name="Milanesi L."/>
        </authorList>
    </citation>
    <scope>NUCLEOTIDE SEQUENCE [LARGE SCALE GENOMIC DNA]</scope>
    <source>
        <strain evidence="5">cv. Svevo</strain>
    </source>
</reference>
<evidence type="ECO:0000256" key="3">
    <source>
        <dbReference type="SAM" id="MobiDB-lite"/>
    </source>
</evidence>
<dbReference type="EMBL" id="LT934117">
    <property type="protein sequence ID" value="VAH86968.1"/>
    <property type="molecule type" value="Genomic_DNA"/>
</dbReference>
<gene>
    <name evidence="4" type="ORF">TRITD_4Av1G001950</name>
</gene>
<evidence type="ECO:0000313" key="5">
    <source>
        <dbReference type="Proteomes" id="UP000324705"/>
    </source>
</evidence>
<feature type="region of interest" description="Disordered" evidence="3">
    <location>
        <begin position="91"/>
        <end position="110"/>
    </location>
</feature>